<dbReference type="GO" id="GO:0014069">
    <property type="term" value="C:postsynaptic density"/>
    <property type="evidence" value="ECO:0007669"/>
    <property type="project" value="TreeGrafter"/>
</dbReference>
<gene>
    <name evidence="2" type="ORF">WMY93_033917</name>
</gene>
<dbReference type="GO" id="GO:0035255">
    <property type="term" value="F:ionotropic glutamate receptor binding"/>
    <property type="evidence" value="ECO:0007669"/>
    <property type="project" value="TreeGrafter"/>
</dbReference>
<evidence type="ECO:0000313" key="2">
    <source>
        <dbReference type="EMBL" id="KAK7879301.1"/>
    </source>
</evidence>
<evidence type="ECO:0000256" key="1">
    <source>
        <dbReference type="SAM" id="MobiDB-lite"/>
    </source>
</evidence>
<dbReference type="InterPro" id="IPR051569">
    <property type="entry name" value="SHANK"/>
</dbReference>
<name>A0AAW0MJ83_9GOBI</name>
<dbReference type="PANTHER" id="PTHR24135">
    <property type="entry name" value="SH3 AND MULTIPLE ANKYRIN REPEAT DOMAINS PROTEIN"/>
    <property type="match status" value="1"/>
</dbReference>
<accession>A0AAW0MJ83</accession>
<sequence>MGRGRGGLRRQMTEQKYESDSAREERQHQVVEERKSAPPDVTDQAKSAGLLMVHTTDASKVSAQDAEDSNIPSELKDPNQPESQNSLAPLSNPPSRRRSIPLGESIEEPVKLPFRIPPPPLASVDIDEEFEFSEPLPPPLEFANSIDIPDDQASAYAEMLQQQRRNGGPPLPPYHHHAPPSVAEHHKRMANSVQPPSYAPHQPPQPESESMVGDSGIEEVDSRSSGDPQHMESTSNVSSISTLSSEGGFCDSALESLYASADGHAFLADRPPVPPKPKGKPVINRTSLYHDALIEEPPEAFVSAQGQGSAAAAGQEVPRTPTQRSSKLWGDPEIRSPPSTPDTKNTVMTELSTILQHMNRPNKPADALDSPPAGGRAAFGTRDAPIRY</sequence>
<keyword evidence="3" id="KW-1185">Reference proteome</keyword>
<feature type="compositionally biased region" description="Polar residues" evidence="1">
    <location>
        <begin position="341"/>
        <end position="356"/>
    </location>
</feature>
<feature type="region of interest" description="Disordered" evidence="1">
    <location>
        <begin position="1"/>
        <end position="246"/>
    </location>
</feature>
<comment type="caution">
    <text evidence="2">The sequence shown here is derived from an EMBL/GenBank/DDBJ whole genome shotgun (WGS) entry which is preliminary data.</text>
</comment>
<feature type="compositionally biased region" description="Basic and acidic residues" evidence="1">
    <location>
        <begin position="11"/>
        <end position="37"/>
    </location>
</feature>
<evidence type="ECO:0000313" key="3">
    <source>
        <dbReference type="Proteomes" id="UP001460270"/>
    </source>
</evidence>
<feature type="compositionally biased region" description="Pro residues" evidence="1">
    <location>
        <begin position="197"/>
        <end position="206"/>
    </location>
</feature>
<dbReference type="GO" id="GO:0030160">
    <property type="term" value="F:synaptic receptor adaptor activity"/>
    <property type="evidence" value="ECO:0007669"/>
    <property type="project" value="TreeGrafter"/>
</dbReference>
<dbReference type="GO" id="GO:0043197">
    <property type="term" value="C:dendritic spine"/>
    <property type="evidence" value="ECO:0007669"/>
    <property type="project" value="TreeGrafter"/>
</dbReference>
<feature type="compositionally biased region" description="Low complexity" evidence="1">
    <location>
        <begin position="233"/>
        <end position="245"/>
    </location>
</feature>
<dbReference type="GO" id="GO:0045211">
    <property type="term" value="C:postsynaptic membrane"/>
    <property type="evidence" value="ECO:0007669"/>
    <property type="project" value="TreeGrafter"/>
</dbReference>
<feature type="region of interest" description="Disordered" evidence="1">
    <location>
        <begin position="299"/>
        <end position="388"/>
    </location>
</feature>
<dbReference type="Proteomes" id="UP001460270">
    <property type="component" value="Unassembled WGS sequence"/>
</dbReference>
<dbReference type="PANTHER" id="PTHR24135:SF17">
    <property type="entry name" value="SH3 AND MULTIPLE ANKYRIN REPEAT DOMAINS PROTEIN 2"/>
    <property type="match status" value="1"/>
</dbReference>
<reference evidence="3" key="1">
    <citation type="submission" date="2024-04" db="EMBL/GenBank/DDBJ databases">
        <title>Salinicola lusitanus LLJ914,a marine bacterium isolated from the Okinawa Trough.</title>
        <authorList>
            <person name="Li J."/>
        </authorList>
    </citation>
    <scope>NUCLEOTIDE SEQUENCE [LARGE SCALE GENOMIC DNA]</scope>
</reference>
<protein>
    <submittedName>
        <fullName evidence="2">Uncharacterized protein</fullName>
    </submittedName>
</protein>
<proteinExistence type="predicted"/>
<feature type="compositionally biased region" description="Low complexity" evidence="1">
    <location>
        <begin position="303"/>
        <end position="315"/>
    </location>
</feature>
<feature type="compositionally biased region" description="Polar residues" evidence="1">
    <location>
        <begin position="80"/>
        <end position="89"/>
    </location>
</feature>
<dbReference type="AlphaFoldDB" id="A0AAW0MJ83"/>
<dbReference type="EMBL" id="JBBPFD010000293">
    <property type="protein sequence ID" value="KAK7879301.1"/>
    <property type="molecule type" value="Genomic_DNA"/>
</dbReference>
<organism evidence="2 3">
    <name type="scientific">Mugilogobius chulae</name>
    <name type="common">yellowstripe goby</name>
    <dbReference type="NCBI Taxonomy" id="88201"/>
    <lineage>
        <taxon>Eukaryota</taxon>
        <taxon>Metazoa</taxon>
        <taxon>Chordata</taxon>
        <taxon>Craniata</taxon>
        <taxon>Vertebrata</taxon>
        <taxon>Euteleostomi</taxon>
        <taxon>Actinopterygii</taxon>
        <taxon>Neopterygii</taxon>
        <taxon>Teleostei</taxon>
        <taxon>Neoteleostei</taxon>
        <taxon>Acanthomorphata</taxon>
        <taxon>Gobiaria</taxon>
        <taxon>Gobiiformes</taxon>
        <taxon>Gobioidei</taxon>
        <taxon>Gobiidae</taxon>
        <taxon>Gobionellinae</taxon>
        <taxon>Mugilogobius</taxon>
    </lineage>
</organism>